<name>A0A1G9E7X8_9BACT</name>
<dbReference type="OrthoDB" id="9802676at2"/>
<dbReference type="HAMAP" id="MF_00972">
    <property type="entry name" value="tRNA_aden_deaminase"/>
    <property type="match status" value="1"/>
</dbReference>
<dbReference type="Pfam" id="PF00383">
    <property type="entry name" value="dCMP_cyt_deam_1"/>
    <property type="match status" value="1"/>
</dbReference>
<gene>
    <name evidence="6" type="primary">tadA</name>
    <name evidence="8" type="ORF">SAMN05660337_0990</name>
</gene>
<dbReference type="RefSeq" id="WP_092158879.1">
    <property type="nucleotide sequence ID" value="NZ_FNGA01000002.1"/>
</dbReference>
<evidence type="ECO:0000256" key="1">
    <source>
        <dbReference type="ARBA" id="ARBA00022694"/>
    </source>
</evidence>
<protein>
    <recommendedName>
        <fullName evidence="6">tRNA-specific adenosine deaminase</fullName>
        <ecNumber evidence="6">3.5.4.33</ecNumber>
    </recommendedName>
</protein>
<comment type="cofactor">
    <cofactor evidence="6">
        <name>Zn(2+)</name>
        <dbReference type="ChEBI" id="CHEBI:29105"/>
    </cofactor>
    <text evidence="6">Binds 1 zinc ion per subunit.</text>
</comment>
<dbReference type="InterPro" id="IPR016193">
    <property type="entry name" value="Cytidine_deaminase-like"/>
</dbReference>
<comment type="subunit">
    <text evidence="6">Homodimer.</text>
</comment>
<evidence type="ECO:0000256" key="2">
    <source>
        <dbReference type="ARBA" id="ARBA00022723"/>
    </source>
</evidence>
<feature type="binding site" evidence="6">
    <location>
        <position position="73"/>
    </location>
    <ligand>
        <name>Zn(2+)</name>
        <dbReference type="ChEBI" id="CHEBI:29105"/>
        <note>catalytic</note>
    </ligand>
</feature>
<evidence type="ECO:0000313" key="9">
    <source>
        <dbReference type="Proteomes" id="UP000199053"/>
    </source>
</evidence>
<dbReference type="PROSITE" id="PS51747">
    <property type="entry name" value="CYT_DCMP_DEAMINASES_2"/>
    <property type="match status" value="1"/>
</dbReference>
<dbReference type="EMBL" id="FNGA01000002">
    <property type="protein sequence ID" value="SDK72232.1"/>
    <property type="molecule type" value="Genomic_DNA"/>
</dbReference>
<dbReference type="GO" id="GO:0008270">
    <property type="term" value="F:zinc ion binding"/>
    <property type="evidence" value="ECO:0007669"/>
    <property type="project" value="UniProtKB-UniRule"/>
</dbReference>
<keyword evidence="1 6" id="KW-0819">tRNA processing</keyword>
<evidence type="ECO:0000256" key="6">
    <source>
        <dbReference type="HAMAP-Rule" id="MF_00972"/>
    </source>
</evidence>
<dbReference type="SUPFAM" id="SSF53927">
    <property type="entry name" value="Cytidine deaminase-like"/>
    <property type="match status" value="1"/>
</dbReference>
<evidence type="ECO:0000256" key="3">
    <source>
        <dbReference type="ARBA" id="ARBA00022801"/>
    </source>
</evidence>
<dbReference type="GO" id="GO:0002100">
    <property type="term" value="P:tRNA wobble adenosine to inosine editing"/>
    <property type="evidence" value="ECO:0007669"/>
    <property type="project" value="UniProtKB-UniRule"/>
</dbReference>
<dbReference type="CDD" id="cd01285">
    <property type="entry name" value="nucleoside_deaminase"/>
    <property type="match status" value="1"/>
</dbReference>
<feature type="binding site" evidence="6">
    <location>
        <position position="107"/>
    </location>
    <ligand>
        <name>Zn(2+)</name>
        <dbReference type="ChEBI" id="CHEBI:29105"/>
        <note>catalytic</note>
    </ligand>
</feature>
<accession>A0A1G9E7X8</accession>
<evidence type="ECO:0000313" key="8">
    <source>
        <dbReference type="EMBL" id="SDK72232.1"/>
    </source>
</evidence>
<dbReference type="PANTHER" id="PTHR11079:SF202">
    <property type="entry name" value="TRNA-SPECIFIC ADENOSINE DEAMINASE"/>
    <property type="match status" value="1"/>
</dbReference>
<feature type="domain" description="CMP/dCMP-type deaminase" evidence="7">
    <location>
        <begin position="21"/>
        <end position="132"/>
    </location>
</feature>
<dbReference type="STRING" id="246191.SAMN05660337_0990"/>
<sequence>MNNPDEIIIRGKPPVTPPQGQTWRDMMDVAMRQGYLARNKGEVPIGAALFSQDGEILGTGSNSPVSDHDPSAHAEIKCLRSACNNLNNYRLPQGTILAVTLEPCIMCLGAIIHARVAGIIFGAPDPKAGAVVSNMEGTDLTFTNHKFWVLGGVRADECRTMLQSFFLQKRK</sequence>
<comment type="function">
    <text evidence="6">Catalyzes the deamination of adenosine to inosine at the wobble position 34 of tRNA(Arg2).</text>
</comment>
<dbReference type="Proteomes" id="UP000199053">
    <property type="component" value="Unassembled WGS sequence"/>
</dbReference>
<comment type="similarity">
    <text evidence="6">Belongs to the cytidine and deoxycytidylate deaminase family.</text>
</comment>
<comment type="catalytic activity">
    <reaction evidence="5 6">
        <text>adenosine(34) in tRNA + H2O + H(+) = inosine(34) in tRNA + NH4(+)</text>
        <dbReference type="Rhea" id="RHEA:43168"/>
        <dbReference type="Rhea" id="RHEA-COMP:10373"/>
        <dbReference type="Rhea" id="RHEA-COMP:10374"/>
        <dbReference type="ChEBI" id="CHEBI:15377"/>
        <dbReference type="ChEBI" id="CHEBI:15378"/>
        <dbReference type="ChEBI" id="CHEBI:28938"/>
        <dbReference type="ChEBI" id="CHEBI:74411"/>
        <dbReference type="ChEBI" id="CHEBI:82852"/>
        <dbReference type="EC" id="3.5.4.33"/>
    </reaction>
</comment>
<dbReference type="Gene3D" id="3.40.140.10">
    <property type="entry name" value="Cytidine Deaminase, domain 2"/>
    <property type="match status" value="1"/>
</dbReference>
<evidence type="ECO:0000259" key="7">
    <source>
        <dbReference type="PROSITE" id="PS51747"/>
    </source>
</evidence>
<keyword evidence="3 6" id="KW-0378">Hydrolase</keyword>
<dbReference type="AlphaFoldDB" id="A0A1G9E7X8"/>
<evidence type="ECO:0000256" key="5">
    <source>
        <dbReference type="ARBA" id="ARBA00048045"/>
    </source>
</evidence>
<evidence type="ECO:0000256" key="4">
    <source>
        <dbReference type="ARBA" id="ARBA00022833"/>
    </source>
</evidence>
<keyword evidence="2 6" id="KW-0479">Metal-binding</keyword>
<dbReference type="GO" id="GO:0052717">
    <property type="term" value="F:tRNA-specific adenosine-34 deaminase activity"/>
    <property type="evidence" value="ECO:0007669"/>
    <property type="project" value="UniProtKB-UniRule"/>
</dbReference>
<proteinExistence type="inferred from homology"/>
<dbReference type="InterPro" id="IPR002125">
    <property type="entry name" value="CMP_dCMP_dom"/>
</dbReference>
<dbReference type="PANTHER" id="PTHR11079">
    <property type="entry name" value="CYTOSINE DEAMINASE FAMILY MEMBER"/>
    <property type="match status" value="1"/>
</dbReference>
<keyword evidence="4 6" id="KW-0862">Zinc</keyword>
<reference evidence="9" key="1">
    <citation type="submission" date="2016-10" db="EMBL/GenBank/DDBJ databases">
        <authorList>
            <person name="Varghese N."/>
            <person name="Submissions S."/>
        </authorList>
    </citation>
    <scope>NUCLEOTIDE SEQUENCE [LARGE SCALE GENOMIC DNA]</scope>
    <source>
        <strain evidence="9">DSM 16995</strain>
    </source>
</reference>
<organism evidence="8 9">
    <name type="scientific">Maridesulfovibrio ferrireducens</name>
    <dbReference type="NCBI Taxonomy" id="246191"/>
    <lineage>
        <taxon>Bacteria</taxon>
        <taxon>Pseudomonadati</taxon>
        <taxon>Thermodesulfobacteriota</taxon>
        <taxon>Desulfovibrionia</taxon>
        <taxon>Desulfovibrionales</taxon>
        <taxon>Desulfovibrionaceae</taxon>
        <taxon>Maridesulfovibrio</taxon>
    </lineage>
</organism>
<keyword evidence="9" id="KW-1185">Reference proteome</keyword>
<feature type="active site" description="Proton donor" evidence="6">
    <location>
        <position position="75"/>
    </location>
</feature>
<dbReference type="InterPro" id="IPR028883">
    <property type="entry name" value="tRNA_aden_deaminase"/>
</dbReference>
<dbReference type="EC" id="3.5.4.33" evidence="6"/>
<feature type="binding site" evidence="6">
    <location>
        <position position="104"/>
    </location>
    <ligand>
        <name>Zn(2+)</name>
        <dbReference type="ChEBI" id="CHEBI:29105"/>
        <note>catalytic</note>
    </ligand>
</feature>